<keyword evidence="8 15" id="KW-0547">Nucleotide-binding</keyword>
<dbReference type="InterPro" id="IPR000719">
    <property type="entry name" value="Prot_kinase_dom"/>
</dbReference>
<comment type="caution">
    <text evidence="21">The sequence shown here is derived from an EMBL/GenBank/DDBJ whole genome shotgun (WGS) entry which is preliminary data.</text>
</comment>
<reference evidence="22" key="1">
    <citation type="journal article" date="2024" name="IScience">
        <title>Strigolactones Initiate the Formation of Haustorium-like Structures in Castilleja.</title>
        <authorList>
            <person name="Buerger M."/>
            <person name="Peterson D."/>
            <person name="Chory J."/>
        </authorList>
    </citation>
    <scope>NUCLEOTIDE SEQUENCE [LARGE SCALE GENOMIC DNA]</scope>
</reference>
<evidence type="ECO:0000256" key="11">
    <source>
        <dbReference type="ARBA" id="ARBA00022989"/>
    </source>
</evidence>
<keyword evidence="14" id="KW-0325">Glycoprotein</keyword>
<dbReference type="InterPro" id="IPR017441">
    <property type="entry name" value="Protein_kinase_ATP_BS"/>
</dbReference>
<dbReference type="PANTHER" id="PTHR27002">
    <property type="entry name" value="RECEPTOR-LIKE SERINE/THREONINE-PROTEIN KINASE SD1-8"/>
    <property type="match status" value="1"/>
</dbReference>
<dbReference type="PROSITE" id="PS51473">
    <property type="entry name" value="GNK2"/>
    <property type="match status" value="2"/>
</dbReference>
<dbReference type="InterPro" id="IPR002902">
    <property type="entry name" value="GNK2"/>
</dbReference>
<dbReference type="CDD" id="cd23509">
    <property type="entry name" value="Gnk2-like"/>
    <property type="match status" value="2"/>
</dbReference>
<feature type="region of interest" description="Disordered" evidence="16">
    <location>
        <begin position="624"/>
        <end position="643"/>
    </location>
</feature>
<evidence type="ECO:0000256" key="4">
    <source>
        <dbReference type="ARBA" id="ARBA00022679"/>
    </source>
</evidence>
<evidence type="ECO:0000256" key="9">
    <source>
        <dbReference type="ARBA" id="ARBA00022777"/>
    </source>
</evidence>
<feature type="chain" id="PRO_5044801898" evidence="18">
    <location>
        <begin position="21"/>
        <end position="643"/>
    </location>
</feature>
<keyword evidence="5 17" id="KW-0812">Transmembrane</keyword>
<evidence type="ECO:0000313" key="22">
    <source>
        <dbReference type="Proteomes" id="UP001632038"/>
    </source>
</evidence>
<evidence type="ECO:0000256" key="8">
    <source>
        <dbReference type="ARBA" id="ARBA00022741"/>
    </source>
</evidence>
<dbReference type="FunFam" id="3.30.200.20:FF:000142">
    <property type="entry name" value="Cysteine-rich receptor-like protein kinase 10"/>
    <property type="match status" value="1"/>
</dbReference>
<organism evidence="21 22">
    <name type="scientific">Castilleja foliolosa</name>
    <dbReference type="NCBI Taxonomy" id="1961234"/>
    <lineage>
        <taxon>Eukaryota</taxon>
        <taxon>Viridiplantae</taxon>
        <taxon>Streptophyta</taxon>
        <taxon>Embryophyta</taxon>
        <taxon>Tracheophyta</taxon>
        <taxon>Spermatophyta</taxon>
        <taxon>Magnoliopsida</taxon>
        <taxon>eudicotyledons</taxon>
        <taxon>Gunneridae</taxon>
        <taxon>Pentapetalae</taxon>
        <taxon>asterids</taxon>
        <taxon>lamiids</taxon>
        <taxon>Lamiales</taxon>
        <taxon>Orobanchaceae</taxon>
        <taxon>Pedicularideae</taxon>
        <taxon>Castillejinae</taxon>
        <taxon>Castilleja</taxon>
    </lineage>
</organism>
<dbReference type="FunFam" id="1.10.510.10:FF:000343">
    <property type="entry name" value="Cysteine-rich receptor-like protein kinase 28"/>
    <property type="match status" value="1"/>
</dbReference>
<dbReference type="Pfam" id="PF01657">
    <property type="entry name" value="Stress-antifung"/>
    <property type="match status" value="2"/>
</dbReference>
<dbReference type="SMART" id="SM00220">
    <property type="entry name" value="S_TKc"/>
    <property type="match status" value="1"/>
</dbReference>
<evidence type="ECO:0000256" key="3">
    <source>
        <dbReference type="ARBA" id="ARBA00022553"/>
    </source>
</evidence>
<dbReference type="PROSITE" id="PS50011">
    <property type="entry name" value="PROTEIN_KINASE_DOM"/>
    <property type="match status" value="1"/>
</dbReference>
<dbReference type="InterPro" id="IPR038408">
    <property type="entry name" value="GNK2_sf"/>
</dbReference>
<dbReference type="EMBL" id="JAVIJP010000039">
    <property type="protein sequence ID" value="KAL3627560.1"/>
    <property type="molecule type" value="Genomic_DNA"/>
</dbReference>
<keyword evidence="6 18" id="KW-0732">Signal</keyword>
<dbReference type="Gene3D" id="3.30.430.20">
    <property type="entry name" value="Gnk2 domain, C-X8-C-X2-C motif"/>
    <property type="match status" value="2"/>
</dbReference>
<keyword evidence="10 15" id="KW-0067">ATP-binding</keyword>
<dbReference type="GO" id="GO:0005524">
    <property type="term" value="F:ATP binding"/>
    <property type="evidence" value="ECO:0007669"/>
    <property type="project" value="UniProtKB-UniRule"/>
</dbReference>
<evidence type="ECO:0000256" key="1">
    <source>
        <dbReference type="ARBA" id="ARBA00004167"/>
    </source>
</evidence>
<dbReference type="InterPro" id="IPR011009">
    <property type="entry name" value="Kinase-like_dom_sf"/>
</dbReference>
<keyword evidence="2" id="KW-0723">Serine/threonine-protein kinase</keyword>
<dbReference type="GO" id="GO:0004674">
    <property type="term" value="F:protein serine/threonine kinase activity"/>
    <property type="evidence" value="ECO:0007669"/>
    <property type="project" value="UniProtKB-KW"/>
</dbReference>
<dbReference type="CDD" id="cd14066">
    <property type="entry name" value="STKc_IRAK"/>
    <property type="match status" value="1"/>
</dbReference>
<keyword evidence="7" id="KW-0677">Repeat</keyword>
<dbReference type="PANTHER" id="PTHR27002:SF1104">
    <property type="entry name" value="CYSTEINE-RICH RECEPTOR-LIKE PROTEIN KINASE 27-RELATED"/>
    <property type="match status" value="1"/>
</dbReference>
<dbReference type="GO" id="GO:0016020">
    <property type="term" value="C:membrane"/>
    <property type="evidence" value="ECO:0007669"/>
    <property type="project" value="UniProtKB-SubCell"/>
</dbReference>
<dbReference type="FunFam" id="3.30.430.20:FF:000002">
    <property type="entry name" value="Cysteine-rich receptor-like protein kinase 10"/>
    <property type="match status" value="1"/>
</dbReference>
<keyword evidence="4" id="KW-0808">Transferase</keyword>
<dbReference type="AlphaFoldDB" id="A0ABD3CCH6"/>
<evidence type="ECO:0000256" key="16">
    <source>
        <dbReference type="SAM" id="MobiDB-lite"/>
    </source>
</evidence>
<evidence type="ECO:0000256" key="17">
    <source>
        <dbReference type="SAM" id="Phobius"/>
    </source>
</evidence>
<accession>A0ABD3CCH6</accession>
<evidence type="ECO:0000259" key="20">
    <source>
        <dbReference type="PROSITE" id="PS51473"/>
    </source>
</evidence>
<feature type="transmembrane region" description="Helical" evidence="17">
    <location>
        <begin position="261"/>
        <end position="286"/>
    </location>
</feature>
<dbReference type="Pfam" id="PF00069">
    <property type="entry name" value="Pkinase"/>
    <property type="match status" value="1"/>
</dbReference>
<keyword evidence="3" id="KW-0597">Phosphoprotein</keyword>
<feature type="domain" description="Gnk2-homologous" evidence="20">
    <location>
        <begin position="18"/>
        <end position="120"/>
    </location>
</feature>
<feature type="binding site" evidence="15">
    <location>
        <position position="351"/>
    </location>
    <ligand>
        <name>ATP</name>
        <dbReference type="ChEBI" id="CHEBI:30616"/>
    </ligand>
</feature>
<dbReference type="InterPro" id="IPR008271">
    <property type="entry name" value="Ser/Thr_kinase_AS"/>
</dbReference>
<dbReference type="Gene3D" id="1.10.510.10">
    <property type="entry name" value="Transferase(Phosphotransferase) domain 1"/>
    <property type="match status" value="1"/>
</dbReference>
<proteinExistence type="predicted"/>
<dbReference type="PROSITE" id="PS00107">
    <property type="entry name" value="PROTEIN_KINASE_ATP"/>
    <property type="match status" value="1"/>
</dbReference>
<evidence type="ECO:0000256" key="18">
    <source>
        <dbReference type="SAM" id="SignalP"/>
    </source>
</evidence>
<sequence>MISTYIYLILQTNILFLAQSIYICPDNANYSPSSTYAHNLITVLMSLPSNLDTNGFYNTSFGQNPDKSSAIALCRGDVQLSTCRSCIIELAASLVTSCPGQKEAVEWTDFCMLRYSNETILGTVETSPGLFLSNATNISDFMSALRWLLDDLRREAAYGGSPRKWATGDINITAKDYKNIFAQVQCNPDLSDVDCSSCLISAASDLQTCCHGKIGGRVNTLSCNLRYEVYSFYDEIRLSEPPTGPPLHPQPQGEGGGSSNLIVVFIVIAIVAFVILLSICVAIFLIERRKRKLKERLETIEGITSVESLKYKLSTIKAATANFSDDAKLGKGGFGVVYKGKLLNGREIAVKRLSQSSEQGNKEFKNEVLLLANHQHRNLVRLLGYCIEGNERLLIYEFVQNSSLDLFIFDPTKRASLDWIKRFKIIMGIAKGIHYLHEDSGLKIIHRDLKPSNVLLDGAMNPKIADFGMARLFVQDETQGITNKVAGTHGYMAPEYIMHGQFSVKSDVFSFGVMLLEIITGKRNHCRDENEENLLSIVWKKWCEGTTTDVVDPMVRSSSDFPAIIRGIHIGLLCVQENEANRLTMTSIIMMFNNFHLNLGTPLRPAFFMSGNHDSDITQLSEHNVREHEPSQNGITITELYPR</sequence>
<dbReference type="SUPFAM" id="SSF56112">
    <property type="entry name" value="Protein kinase-like (PK-like)"/>
    <property type="match status" value="1"/>
</dbReference>
<feature type="domain" description="Protein kinase" evidence="19">
    <location>
        <begin position="323"/>
        <end position="599"/>
    </location>
</feature>
<evidence type="ECO:0000256" key="6">
    <source>
        <dbReference type="ARBA" id="ARBA00022729"/>
    </source>
</evidence>
<evidence type="ECO:0000256" key="5">
    <source>
        <dbReference type="ARBA" id="ARBA00022692"/>
    </source>
</evidence>
<dbReference type="Gene3D" id="3.30.200.20">
    <property type="entry name" value="Phosphorylase Kinase, domain 1"/>
    <property type="match status" value="1"/>
</dbReference>
<evidence type="ECO:0000256" key="10">
    <source>
        <dbReference type="ARBA" id="ARBA00022840"/>
    </source>
</evidence>
<protein>
    <submittedName>
        <fullName evidence="21">Uncharacterized protein</fullName>
    </submittedName>
</protein>
<dbReference type="FunFam" id="3.30.430.20:FF:000003">
    <property type="entry name" value="Cysteine-rich RLK (RECEPTOR-like protein kinase) 10"/>
    <property type="match status" value="1"/>
</dbReference>
<evidence type="ECO:0000259" key="19">
    <source>
        <dbReference type="PROSITE" id="PS50011"/>
    </source>
</evidence>
<feature type="domain" description="Gnk2-homologous" evidence="20">
    <location>
        <begin position="123"/>
        <end position="232"/>
    </location>
</feature>
<dbReference type="PROSITE" id="PS00108">
    <property type="entry name" value="PROTEIN_KINASE_ST"/>
    <property type="match status" value="1"/>
</dbReference>
<dbReference type="GO" id="GO:0009737">
    <property type="term" value="P:response to abscisic acid"/>
    <property type="evidence" value="ECO:0007669"/>
    <property type="project" value="UniProtKB-ARBA"/>
</dbReference>
<comment type="subcellular location">
    <subcellularLocation>
        <location evidence="1">Membrane</location>
        <topology evidence="1">Single-pass membrane protein</topology>
    </subcellularLocation>
</comment>
<keyword evidence="22" id="KW-1185">Reference proteome</keyword>
<feature type="signal peptide" evidence="18">
    <location>
        <begin position="1"/>
        <end position="20"/>
    </location>
</feature>
<evidence type="ECO:0000256" key="12">
    <source>
        <dbReference type="ARBA" id="ARBA00023136"/>
    </source>
</evidence>
<evidence type="ECO:0000313" key="21">
    <source>
        <dbReference type="EMBL" id="KAL3627560.1"/>
    </source>
</evidence>
<keyword evidence="13" id="KW-0675">Receptor</keyword>
<evidence type="ECO:0000256" key="13">
    <source>
        <dbReference type="ARBA" id="ARBA00023170"/>
    </source>
</evidence>
<keyword evidence="9" id="KW-0418">Kinase</keyword>
<keyword evidence="12 17" id="KW-0472">Membrane</keyword>
<evidence type="ECO:0000256" key="2">
    <source>
        <dbReference type="ARBA" id="ARBA00022527"/>
    </source>
</evidence>
<gene>
    <name evidence="21" type="ORF">CASFOL_028923</name>
</gene>
<dbReference type="Proteomes" id="UP001632038">
    <property type="component" value="Unassembled WGS sequence"/>
</dbReference>
<keyword evidence="11 17" id="KW-1133">Transmembrane helix</keyword>
<name>A0ABD3CCH6_9LAMI</name>
<evidence type="ECO:0000256" key="14">
    <source>
        <dbReference type="ARBA" id="ARBA00023180"/>
    </source>
</evidence>
<evidence type="ECO:0000256" key="7">
    <source>
        <dbReference type="ARBA" id="ARBA00022737"/>
    </source>
</evidence>
<evidence type="ECO:0000256" key="15">
    <source>
        <dbReference type="PROSITE-ProRule" id="PRU10141"/>
    </source>
</evidence>